<gene>
    <name evidence="1" type="ORF">CLUMA_CG021593</name>
</gene>
<evidence type="ECO:0000313" key="1">
    <source>
        <dbReference type="EMBL" id="CRL08734.1"/>
    </source>
</evidence>
<name>A0A1J1JAX2_9DIPT</name>
<evidence type="ECO:0000313" key="2">
    <source>
        <dbReference type="Proteomes" id="UP000183832"/>
    </source>
</evidence>
<protein>
    <submittedName>
        <fullName evidence="1">CLUMA_CG021593, isoform A</fullName>
    </submittedName>
</protein>
<organism evidence="1 2">
    <name type="scientific">Clunio marinus</name>
    <dbReference type="NCBI Taxonomy" id="568069"/>
    <lineage>
        <taxon>Eukaryota</taxon>
        <taxon>Metazoa</taxon>
        <taxon>Ecdysozoa</taxon>
        <taxon>Arthropoda</taxon>
        <taxon>Hexapoda</taxon>
        <taxon>Insecta</taxon>
        <taxon>Pterygota</taxon>
        <taxon>Neoptera</taxon>
        <taxon>Endopterygota</taxon>
        <taxon>Diptera</taxon>
        <taxon>Nematocera</taxon>
        <taxon>Chironomoidea</taxon>
        <taxon>Chironomidae</taxon>
        <taxon>Clunio</taxon>
    </lineage>
</organism>
<accession>A0A1J1JAX2</accession>
<dbReference type="Proteomes" id="UP000183832">
    <property type="component" value="Unassembled WGS sequence"/>
</dbReference>
<proteinExistence type="predicted"/>
<keyword evidence="2" id="KW-1185">Reference proteome</keyword>
<dbReference type="EMBL" id="CVRI01000075">
    <property type="protein sequence ID" value="CRL08734.1"/>
    <property type="molecule type" value="Genomic_DNA"/>
</dbReference>
<reference evidence="1 2" key="1">
    <citation type="submission" date="2015-04" db="EMBL/GenBank/DDBJ databases">
        <authorList>
            <person name="Syromyatnikov M.Y."/>
            <person name="Popov V.N."/>
        </authorList>
    </citation>
    <scope>NUCLEOTIDE SEQUENCE [LARGE SCALE GENOMIC DNA]</scope>
</reference>
<dbReference type="AlphaFoldDB" id="A0A1J1JAX2"/>
<sequence length="112" mass="13340">MTTIKALKTEKKISWTFETVPLVLFHDKTTFEEHLAQAIMQHHLIEAKKVLKMRRLYKCNCCKYFGRFTGTIPTHHQLKGEYEIDSNYIEKCWNYNCLNFKHSHHKNVLIVG</sequence>